<reference evidence="1 2" key="1">
    <citation type="submission" date="2018-09" db="EMBL/GenBank/DDBJ databases">
        <title>Complete genome sequence of Cupriavidus oxalaticus T2, a bacterium capable of phenol tolerance and degradation.</title>
        <authorList>
            <person name="Yan J."/>
        </authorList>
    </citation>
    <scope>NUCLEOTIDE SEQUENCE [LARGE SCALE GENOMIC DNA]</scope>
    <source>
        <strain evidence="1 2">T2</strain>
    </source>
</reference>
<proteinExistence type="predicted"/>
<dbReference type="SUPFAM" id="SSF53448">
    <property type="entry name" value="Nucleotide-diphospho-sugar transferases"/>
    <property type="match status" value="1"/>
</dbReference>
<accession>A0A5P3VMT8</accession>
<evidence type="ECO:0000313" key="1">
    <source>
        <dbReference type="EMBL" id="QEZ47540.1"/>
    </source>
</evidence>
<dbReference type="Proteomes" id="UP000325743">
    <property type="component" value="Chromosome 2"/>
</dbReference>
<keyword evidence="1" id="KW-0808">Transferase</keyword>
<dbReference type="GO" id="GO:0016740">
    <property type="term" value="F:transferase activity"/>
    <property type="evidence" value="ECO:0007669"/>
    <property type="project" value="UniProtKB-KW"/>
</dbReference>
<protein>
    <submittedName>
        <fullName evidence="1">Glycosyltransferase family 2 protein</fullName>
    </submittedName>
</protein>
<sequence>MLASPLRGPRLTVSVVSHGQGQLLAPLLMQLQAASALLPMQVIVTLNLPEAAPLIDEDENFRLTLIDNKSPQGFAENHNAAFRHARAPFFCVINPDVRIEPESFLPLLDCVERLPGVAGPRVLAPDGDVEDSARRVPSVLRLLGRRWRRRSTPDYSTRRMIQPVDWMAGMCLVFQAQTFRDIGGFDERFHMYCEDVDICLKIHLAGGHVSWVQDSVIVHDAQRASHRNWRYLAWHITSLMRLFGSGTYWRFRLSGSARDKKVMHV</sequence>
<organism evidence="1 2">
    <name type="scientific">Cupriavidus oxalaticus</name>
    <dbReference type="NCBI Taxonomy" id="96344"/>
    <lineage>
        <taxon>Bacteria</taxon>
        <taxon>Pseudomonadati</taxon>
        <taxon>Pseudomonadota</taxon>
        <taxon>Betaproteobacteria</taxon>
        <taxon>Burkholderiales</taxon>
        <taxon>Burkholderiaceae</taxon>
        <taxon>Cupriavidus</taxon>
    </lineage>
</organism>
<dbReference type="AlphaFoldDB" id="A0A5P3VMT8"/>
<dbReference type="Gene3D" id="3.90.550.10">
    <property type="entry name" value="Spore Coat Polysaccharide Biosynthesis Protein SpsA, Chain A"/>
    <property type="match status" value="1"/>
</dbReference>
<dbReference type="PANTHER" id="PTHR43179">
    <property type="entry name" value="RHAMNOSYLTRANSFERASE WBBL"/>
    <property type="match status" value="1"/>
</dbReference>
<dbReference type="PANTHER" id="PTHR43179:SF7">
    <property type="entry name" value="RHAMNOSYLTRANSFERASE WBBL"/>
    <property type="match status" value="1"/>
</dbReference>
<dbReference type="InterPro" id="IPR029044">
    <property type="entry name" value="Nucleotide-diphossugar_trans"/>
</dbReference>
<dbReference type="RefSeq" id="WP_151072395.1">
    <property type="nucleotide sequence ID" value="NZ_CP032519.1"/>
</dbReference>
<name>A0A5P3VMT8_9BURK</name>
<dbReference type="Pfam" id="PF13641">
    <property type="entry name" value="Glyco_tranf_2_3"/>
    <property type="match status" value="1"/>
</dbReference>
<dbReference type="EMBL" id="CP032519">
    <property type="protein sequence ID" value="QEZ47540.1"/>
    <property type="molecule type" value="Genomic_DNA"/>
</dbReference>
<gene>
    <name evidence="1" type="ORF">D2917_25845</name>
</gene>
<evidence type="ECO:0000313" key="2">
    <source>
        <dbReference type="Proteomes" id="UP000325743"/>
    </source>
</evidence>